<evidence type="ECO:0000313" key="1">
    <source>
        <dbReference type="EMBL" id="WNY51657.1"/>
    </source>
</evidence>
<dbReference type="KEGG" id="sins:PW252_03140"/>
<name>A0AA96VMB7_9STRE</name>
<reference evidence="1" key="1">
    <citation type="submission" date="2023-02" db="EMBL/GenBank/DDBJ databases">
        <title>Streptococcus sp. Genome Sequencing and Assembly.</title>
        <authorList>
            <person name="Shore S.M."/>
            <person name="Nicholson T.L."/>
        </authorList>
    </citation>
    <scope>NUCLEOTIDE SEQUENCE</scope>
    <source>
        <strain evidence="1">29887</strain>
    </source>
</reference>
<evidence type="ECO:0008006" key="2">
    <source>
        <dbReference type="Google" id="ProtNLM"/>
    </source>
</evidence>
<accession>A0AA96VMB7</accession>
<organism evidence="1">
    <name type="scientific">Streptococcus iners</name>
    <dbReference type="NCBI Taxonomy" id="3028084"/>
    <lineage>
        <taxon>Bacteria</taxon>
        <taxon>Bacillati</taxon>
        <taxon>Bacillota</taxon>
        <taxon>Bacilli</taxon>
        <taxon>Lactobacillales</taxon>
        <taxon>Streptococcaceae</taxon>
        <taxon>Streptococcus</taxon>
    </lineage>
</organism>
<dbReference type="RefSeq" id="WP_248050644.1">
    <property type="nucleotide sequence ID" value="NZ_CP118735.1"/>
</dbReference>
<sequence length="116" mass="13577">MTQTIDNVLLNLEETTQPFDLATALHYMKENGEFIRCKSSTQDFYMYRDVQKRPAIVNGRRKFVDVETIWAFNQWGSTTTTINIADMLNEEYWIMKFDEHGNPDWSDPQGAESTEV</sequence>
<proteinExistence type="predicted"/>
<gene>
    <name evidence="1" type="ORF">PW252_03140</name>
</gene>
<protein>
    <recommendedName>
        <fullName evidence="2">Phage protein</fullName>
    </recommendedName>
</protein>
<dbReference type="AlphaFoldDB" id="A0AA96VMB7"/>
<dbReference type="EMBL" id="CP118735">
    <property type="protein sequence ID" value="WNY51657.1"/>
    <property type="molecule type" value="Genomic_DNA"/>
</dbReference>